<keyword evidence="3" id="KW-1185">Reference proteome</keyword>
<organism evidence="2 3">
    <name type="scientific">Coptotermes formosanus</name>
    <name type="common">Formosan subterranean termite</name>
    <dbReference type="NCBI Taxonomy" id="36987"/>
    <lineage>
        <taxon>Eukaryota</taxon>
        <taxon>Metazoa</taxon>
        <taxon>Ecdysozoa</taxon>
        <taxon>Arthropoda</taxon>
        <taxon>Hexapoda</taxon>
        <taxon>Insecta</taxon>
        <taxon>Pterygota</taxon>
        <taxon>Neoptera</taxon>
        <taxon>Polyneoptera</taxon>
        <taxon>Dictyoptera</taxon>
        <taxon>Blattodea</taxon>
        <taxon>Blattoidea</taxon>
        <taxon>Termitoidae</taxon>
        <taxon>Rhinotermitidae</taxon>
        <taxon>Coptotermes</taxon>
    </lineage>
</organism>
<evidence type="ECO:0000259" key="1">
    <source>
        <dbReference type="Pfam" id="PF04969"/>
    </source>
</evidence>
<protein>
    <recommendedName>
        <fullName evidence="1">CS domain-containing protein</fullName>
    </recommendedName>
</protein>
<dbReference type="PANTHER" id="PTHR45862">
    <property type="entry name" value="PROTEIN SGT1 HOMOLOG"/>
    <property type="match status" value="1"/>
</dbReference>
<accession>A0A6L2PML1</accession>
<dbReference type="Proteomes" id="UP000502823">
    <property type="component" value="Unassembled WGS sequence"/>
</dbReference>
<dbReference type="GO" id="GO:0051087">
    <property type="term" value="F:protein-folding chaperone binding"/>
    <property type="evidence" value="ECO:0007669"/>
    <property type="project" value="InterPro"/>
</dbReference>
<evidence type="ECO:0000313" key="3">
    <source>
        <dbReference type="Proteomes" id="UP000502823"/>
    </source>
</evidence>
<reference evidence="3" key="1">
    <citation type="submission" date="2020-01" db="EMBL/GenBank/DDBJ databases">
        <title>Draft genome sequence of the Termite Coptotermes fromosanus.</title>
        <authorList>
            <person name="Itakura S."/>
            <person name="Yosikawa Y."/>
            <person name="Umezawa K."/>
        </authorList>
    </citation>
    <scope>NUCLEOTIDE SEQUENCE [LARGE SCALE GENOMIC DNA]</scope>
</reference>
<dbReference type="SUPFAM" id="SSF49764">
    <property type="entry name" value="HSP20-like chaperones"/>
    <property type="match status" value="1"/>
</dbReference>
<dbReference type="EMBL" id="BLKM01000443">
    <property type="protein sequence ID" value="GFG33636.1"/>
    <property type="molecule type" value="Genomic_DNA"/>
</dbReference>
<dbReference type="OrthoDB" id="1898560at2759"/>
<gene>
    <name evidence="2" type="ORF">Cfor_01518</name>
</gene>
<dbReference type="InterPro" id="IPR044563">
    <property type="entry name" value="Sgt1-like"/>
</dbReference>
<dbReference type="Pfam" id="PF04969">
    <property type="entry name" value="CS"/>
    <property type="match status" value="1"/>
</dbReference>
<proteinExistence type="predicted"/>
<dbReference type="Gene3D" id="2.60.40.790">
    <property type="match status" value="1"/>
</dbReference>
<feature type="domain" description="CS" evidence="1">
    <location>
        <begin position="24"/>
        <end position="58"/>
    </location>
</feature>
<evidence type="ECO:0000313" key="2">
    <source>
        <dbReference type="EMBL" id="GFG33636.1"/>
    </source>
</evidence>
<comment type="caution">
    <text evidence="2">The sequence shown here is derived from an EMBL/GenBank/DDBJ whole genome shotgun (WGS) entry which is preliminary data.</text>
</comment>
<dbReference type="AlphaFoldDB" id="A0A6L2PML1"/>
<name>A0A6L2PML1_COPFO</name>
<dbReference type="InterPro" id="IPR007052">
    <property type="entry name" value="CS_dom"/>
</dbReference>
<dbReference type="InParanoid" id="A0A6L2PML1"/>
<sequence length="64" mass="7012">MADTSNTSNAGAAVECAKKSRKIKHDWYQTESHVIITILAKNTKQDGVKVEFGEETVSLCRTNG</sequence>
<dbReference type="InterPro" id="IPR008978">
    <property type="entry name" value="HSP20-like_chaperone"/>
</dbReference>